<feature type="domain" description="Carrier" evidence="2">
    <location>
        <begin position="1"/>
        <end position="77"/>
    </location>
</feature>
<evidence type="ECO:0000259" key="2">
    <source>
        <dbReference type="PROSITE" id="PS50075"/>
    </source>
</evidence>
<evidence type="ECO:0000256" key="1">
    <source>
        <dbReference type="SAM" id="MobiDB-lite"/>
    </source>
</evidence>
<dbReference type="AlphaFoldDB" id="A0A7W8B7S8"/>
<dbReference type="InterPro" id="IPR009081">
    <property type="entry name" value="PP-bd_ACP"/>
</dbReference>
<dbReference type="RefSeq" id="WP_170127656.1">
    <property type="nucleotide sequence ID" value="NZ_JACHJF010000003.1"/>
</dbReference>
<feature type="compositionally biased region" description="Basic and acidic residues" evidence="1">
    <location>
        <begin position="90"/>
        <end position="104"/>
    </location>
</feature>
<reference evidence="3 4" key="1">
    <citation type="submission" date="2020-08" db="EMBL/GenBank/DDBJ databases">
        <title>Genomic Encyclopedia of Type Strains, Phase III (KMG-III): the genomes of soil and plant-associated and newly described type strains.</title>
        <authorList>
            <person name="Whitman W."/>
        </authorList>
    </citation>
    <scope>NUCLEOTIDE SEQUENCE [LARGE SCALE GENOMIC DNA]</scope>
    <source>
        <strain evidence="3 4">CECT 3259</strain>
    </source>
</reference>
<organism evidence="3 4">
    <name type="scientific">Streptomyces eurocidicus</name>
    <name type="common">Streptoverticillium eurocidicus</name>
    <dbReference type="NCBI Taxonomy" id="66423"/>
    <lineage>
        <taxon>Bacteria</taxon>
        <taxon>Bacillati</taxon>
        <taxon>Actinomycetota</taxon>
        <taxon>Actinomycetes</taxon>
        <taxon>Kitasatosporales</taxon>
        <taxon>Streptomycetaceae</taxon>
        <taxon>Streptomyces</taxon>
    </lineage>
</organism>
<accession>A0A7W8B7S8</accession>
<comment type="caution">
    <text evidence="3">The sequence shown here is derived from an EMBL/GenBank/DDBJ whole genome shotgun (WGS) entry which is preliminary data.</text>
</comment>
<feature type="region of interest" description="Disordered" evidence="1">
    <location>
        <begin position="78"/>
        <end position="104"/>
    </location>
</feature>
<evidence type="ECO:0000313" key="3">
    <source>
        <dbReference type="EMBL" id="MBB5117923.1"/>
    </source>
</evidence>
<sequence>MISFPVLARLLSEHFGIEESELRPEATFEELEMDSLALVEIAVIVEDRFGVRLPGDADGLGLSTTLAGAVEFLERAGRPVAPSPSAPAVGERERMDDAVSRSGS</sequence>
<proteinExistence type="predicted"/>
<name>A0A7W8B7S8_STREU</name>
<dbReference type="Gene3D" id="1.10.1200.10">
    <property type="entry name" value="ACP-like"/>
    <property type="match status" value="1"/>
</dbReference>
<dbReference type="PROSITE" id="PS50075">
    <property type="entry name" value="CARRIER"/>
    <property type="match status" value="1"/>
</dbReference>
<dbReference type="SUPFAM" id="SSF47336">
    <property type="entry name" value="ACP-like"/>
    <property type="match status" value="1"/>
</dbReference>
<gene>
    <name evidence="3" type="ORF">FHS36_001344</name>
</gene>
<evidence type="ECO:0000313" key="4">
    <source>
        <dbReference type="Proteomes" id="UP000528608"/>
    </source>
</evidence>
<protein>
    <submittedName>
        <fullName evidence="3">Acyl carrier protein</fullName>
    </submittedName>
</protein>
<dbReference type="Pfam" id="PF00550">
    <property type="entry name" value="PP-binding"/>
    <property type="match status" value="1"/>
</dbReference>
<dbReference type="EMBL" id="JACHJF010000003">
    <property type="protein sequence ID" value="MBB5117923.1"/>
    <property type="molecule type" value="Genomic_DNA"/>
</dbReference>
<dbReference type="InterPro" id="IPR036736">
    <property type="entry name" value="ACP-like_sf"/>
</dbReference>
<dbReference type="Proteomes" id="UP000528608">
    <property type="component" value="Unassembled WGS sequence"/>
</dbReference>